<evidence type="ECO:0000313" key="4">
    <source>
        <dbReference type="EMBL" id="KAG5548938.1"/>
    </source>
</evidence>
<keyword evidence="5" id="KW-1185">Reference proteome</keyword>
<gene>
    <name evidence="3" type="ORF">RHGRI_014263</name>
    <name evidence="4" type="ORF">RHGRI_014342</name>
    <name evidence="2" type="ORF">RHGRI_017470</name>
</gene>
<accession>A0AAV6K994</accession>
<comment type="caution">
    <text evidence="3">The sequence shown here is derived from an EMBL/GenBank/DDBJ whole genome shotgun (WGS) entry which is preliminary data.</text>
</comment>
<dbReference type="AlphaFoldDB" id="A0AAV6K994"/>
<keyword evidence="1" id="KW-0472">Membrane</keyword>
<evidence type="ECO:0000313" key="3">
    <source>
        <dbReference type="EMBL" id="KAG5548847.1"/>
    </source>
</evidence>
<dbReference type="EMBL" id="JACTNZ010000005">
    <property type="protein sequence ID" value="KAG5548847.1"/>
    <property type="molecule type" value="Genomic_DNA"/>
</dbReference>
<keyword evidence="1" id="KW-1133">Transmembrane helix</keyword>
<dbReference type="EMBL" id="JACTNZ010000006">
    <property type="protein sequence ID" value="KAG5545013.1"/>
    <property type="molecule type" value="Genomic_DNA"/>
</dbReference>
<evidence type="ECO:0000256" key="1">
    <source>
        <dbReference type="SAM" id="Phobius"/>
    </source>
</evidence>
<keyword evidence="1" id="KW-0812">Transmembrane</keyword>
<protein>
    <submittedName>
        <fullName evidence="3">Uncharacterized protein</fullName>
    </submittedName>
</protein>
<sequence length="63" mass="6914">MKVCLCTDSMEFVKGLINPVAAPTLLQSALLSFCYLCTKFKVVKVIKVSRSEVAMGQQQRSCA</sequence>
<dbReference type="Proteomes" id="UP000823749">
    <property type="component" value="Chromosome 6"/>
</dbReference>
<dbReference type="Proteomes" id="UP000823749">
    <property type="component" value="Chromosome 5"/>
</dbReference>
<dbReference type="EMBL" id="JACTNZ010000005">
    <property type="protein sequence ID" value="KAG5548938.1"/>
    <property type="molecule type" value="Genomic_DNA"/>
</dbReference>
<name>A0AAV6K994_9ERIC</name>
<organism evidence="3 5">
    <name type="scientific">Rhododendron griersonianum</name>
    <dbReference type="NCBI Taxonomy" id="479676"/>
    <lineage>
        <taxon>Eukaryota</taxon>
        <taxon>Viridiplantae</taxon>
        <taxon>Streptophyta</taxon>
        <taxon>Embryophyta</taxon>
        <taxon>Tracheophyta</taxon>
        <taxon>Spermatophyta</taxon>
        <taxon>Magnoliopsida</taxon>
        <taxon>eudicotyledons</taxon>
        <taxon>Gunneridae</taxon>
        <taxon>Pentapetalae</taxon>
        <taxon>asterids</taxon>
        <taxon>Ericales</taxon>
        <taxon>Ericaceae</taxon>
        <taxon>Ericoideae</taxon>
        <taxon>Rhodoreae</taxon>
        <taxon>Rhododendron</taxon>
    </lineage>
</organism>
<evidence type="ECO:0000313" key="2">
    <source>
        <dbReference type="EMBL" id="KAG5545013.1"/>
    </source>
</evidence>
<feature type="transmembrane region" description="Helical" evidence="1">
    <location>
        <begin position="20"/>
        <end position="38"/>
    </location>
</feature>
<reference evidence="3 5" key="1">
    <citation type="submission" date="2020-08" db="EMBL/GenBank/DDBJ databases">
        <title>Plant Genome Project.</title>
        <authorList>
            <person name="Zhang R.-G."/>
        </authorList>
    </citation>
    <scope>NUCLEOTIDE SEQUENCE</scope>
    <source>
        <strain evidence="3">WSP0</strain>
        <tissue evidence="3">Leaf</tissue>
    </source>
</reference>
<proteinExistence type="predicted"/>
<evidence type="ECO:0000313" key="5">
    <source>
        <dbReference type="Proteomes" id="UP000823749"/>
    </source>
</evidence>